<evidence type="ECO:0000256" key="3">
    <source>
        <dbReference type="ARBA" id="ARBA00023015"/>
    </source>
</evidence>
<keyword evidence="3" id="KW-0805">Transcription regulation</keyword>
<comment type="function">
    <text evidence="1">Acts with RNA polymerase to initiate transcription from intermediate gene promoters.</text>
</comment>
<evidence type="ECO:0000256" key="1">
    <source>
        <dbReference type="ARBA" id="ARBA00003344"/>
    </source>
</evidence>
<sequence length="385" mass="45196">MDELFTFLHKIENEYSRTIFNFHLISYKDKYKIYDIMKEKISVENIFNNIALTDEIKKHIKKLVYCDIHLTKHIINNIVYPKYDNLNQNNNLKFSQFFDINKDDDCISLRTAEIFDNDKSSLISYIKTTNKKKKVDYGEIKKTVNGNTKNYSNYFSGKKSDDYLVTTINTKESQPWIKTISKRMRIDIKKNAIITKGKSSILQTIEIVFVNRTCIKIFKDSTMHIILSKEKDEIGCVGIINKIFQVYKILFCLLYDISKNENFKNAFDNSVSILNLTKFDDKIAKIKTVKNEYGFENFKIGMFNLTYNKPILHTVFPSLLDYENKIKFFKGKKLNIVALRSLDECIQYVSLANKILKKMADRSDILNNLNIESESIEILKKILFN</sequence>
<evidence type="ECO:0000256" key="4">
    <source>
        <dbReference type="ARBA" id="ARBA00023159"/>
    </source>
</evidence>
<dbReference type="InterPro" id="IPR008789">
    <property type="entry name" value="Poxvirus_intermed-TF"/>
</dbReference>
<dbReference type="EMBL" id="KC951854">
    <property type="protein sequence ID" value="AGZ95430.1"/>
    <property type="molecule type" value="Genomic_DNA"/>
</dbReference>
<name>A0A075CL92_9POXV</name>
<evidence type="ECO:0000313" key="6">
    <source>
        <dbReference type="Proteomes" id="UP000134642"/>
    </source>
</evidence>
<keyword evidence="4" id="KW-0010">Activator</keyword>
<proteinExistence type="predicted"/>
<evidence type="ECO:0000313" key="5">
    <source>
        <dbReference type="EMBL" id="AGZ95430.1"/>
    </source>
</evidence>
<protein>
    <recommendedName>
        <fullName evidence="2">Intermediate transcription factor 3 large subunit</fullName>
    </recommendedName>
</protein>
<dbReference type="Pfam" id="PF05718">
    <property type="entry name" value="Pox_int_trans"/>
    <property type="match status" value="1"/>
</dbReference>
<gene>
    <name evidence="5" type="primary">GTPV110</name>
</gene>
<keyword evidence="3" id="KW-0804">Transcription</keyword>
<dbReference type="Proteomes" id="UP000134642">
    <property type="component" value="Segment"/>
</dbReference>
<organism evidence="5 6">
    <name type="scientific">Goatpox virus FZ</name>
    <dbReference type="NCBI Taxonomy" id="1416740"/>
    <lineage>
        <taxon>Viruses</taxon>
        <taxon>Varidnaviria</taxon>
        <taxon>Bamfordvirae</taxon>
        <taxon>Nucleocytoviricota</taxon>
        <taxon>Pokkesviricetes</taxon>
        <taxon>Chitovirales</taxon>
        <taxon>Poxviridae</taxon>
        <taxon>Chordopoxvirinae</taxon>
        <taxon>Capripoxvirus</taxon>
        <taxon>Capripoxvirus goatpox</taxon>
        <taxon>Goatpox virus</taxon>
    </lineage>
</organism>
<accession>A0A075CL92</accession>
<reference evidence="5 6" key="1">
    <citation type="journal article" date="2014" name="Vet. Microbiol.">
        <title>Complete genome sequence analysis of goatpox virus isolated from China shows high variation.</title>
        <authorList>
            <person name="Zeng X."/>
            <person name="Chi X."/>
            <person name="Li W."/>
            <person name="Hao W."/>
            <person name="Li M."/>
            <person name="Huang X."/>
            <person name="Huang Y."/>
            <person name="Rock D.L."/>
            <person name="Luo S."/>
            <person name="Wang S."/>
        </authorList>
    </citation>
    <scope>NUCLEOTIDE SEQUENCE [LARGE SCALE GENOMIC DNA]</scope>
    <source>
        <strain evidence="5">FZ</strain>
    </source>
</reference>
<evidence type="ECO:0000256" key="2">
    <source>
        <dbReference type="ARBA" id="ARBA00015436"/>
    </source>
</evidence>